<evidence type="ECO:0000313" key="2">
    <source>
        <dbReference type="EMBL" id="GIH34616.1"/>
    </source>
</evidence>
<feature type="coiled-coil region" evidence="1">
    <location>
        <begin position="14"/>
        <end position="41"/>
    </location>
</feature>
<keyword evidence="3" id="KW-1185">Reference proteome</keyword>
<evidence type="ECO:0000256" key="1">
    <source>
        <dbReference type="SAM" id="Coils"/>
    </source>
</evidence>
<sequence length="46" mass="5024">MSRQIADGFQAPTLVELEARVRGLESQVAHLTKLVKELSGQSGDTR</sequence>
<dbReference type="EMBL" id="BOOB01000037">
    <property type="protein sequence ID" value="GIH34616.1"/>
    <property type="molecule type" value="Genomic_DNA"/>
</dbReference>
<keyword evidence="1" id="KW-0175">Coiled coil</keyword>
<name>A0ABQ4FIF6_9ACTN</name>
<protein>
    <submittedName>
        <fullName evidence="2">Uncharacterized protein</fullName>
    </submittedName>
</protein>
<reference evidence="2 3" key="1">
    <citation type="submission" date="2021-01" db="EMBL/GenBank/DDBJ databases">
        <title>Whole genome shotgun sequence of Microbispora amethystogenes NBRC 101907.</title>
        <authorList>
            <person name="Komaki H."/>
            <person name="Tamura T."/>
        </authorList>
    </citation>
    <scope>NUCLEOTIDE SEQUENCE [LARGE SCALE GENOMIC DNA]</scope>
    <source>
        <strain evidence="2 3">NBRC 101907</strain>
    </source>
</reference>
<comment type="caution">
    <text evidence="2">The sequence shown here is derived from an EMBL/GenBank/DDBJ whole genome shotgun (WGS) entry which is preliminary data.</text>
</comment>
<gene>
    <name evidence="2" type="ORF">Mam01_47800</name>
</gene>
<organism evidence="2 3">
    <name type="scientific">Microbispora amethystogenes</name>
    <dbReference type="NCBI Taxonomy" id="1427754"/>
    <lineage>
        <taxon>Bacteria</taxon>
        <taxon>Bacillati</taxon>
        <taxon>Actinomycetota</taxon>
        <taxon>Actinomycetes</taxon>
        <taxon>Streptosporangiales</taxon>
        <taxon>Streptosporangiaceae</taxon>
        <taxon>Microbispora</taxon>
    </lineage>
</organism>
<accession>A0ABQ4FIF6</accession>
<dbReference type="Proteomes" id="UP000651728">
    <property type="component" value="Unassembled WGS sequence"/>
</dbReference>
<dbReference type="RefSeq" id="WP_204287412.1">
    <property type="nucleotide sequence ID" value="NZ_BAABEJ010000002.1"/>
</dbReference>
<evidence type="ECO:0000313" key="3">
    <source>
        <dbReference type="Proteomes" id="UP000651728"/>
    </source>
</evidence>
<proteinExistence type="predicted"/>